<feature type="compositionally biased region" description="Basic and acidic residues" evidence="12">
    <location>
        <begin position="689"/>
        <end position="698"/>
    </location>
</feature>
<evidence type="ECO:0000313" key="15">
    <source>
        <dbReference type="Proteomes" id="UP000318571"/>
    </source>
</evidence>
<keyword evidence="5" id="KW-0597">Phosphoprotein</keyword>
<keyword evidence="7" id="KW-0333">Golgi apparatus</keyword>
<comment type="caution">
    <text evidence="14">The sequence shown here is derived from an EMBL/GenBank/DDBJ whole genome shotgun (WGS) entry which is preliminary data.</text>
</comment>
<feature type="region of interest" description="Disordered" evidence="12">
    <location>
        <begin position="223"/>
        <end position="253"/>
    </location>
</feature>
<dbReference type="OMA" id="HFLVRST"/>
<dbReference type="InterPro" id="IPR002553">
    <property type="entry name" value="Clathrin/coatomer_adapt-like_N"/>
</dbReference>
<dbReference type="GO" id="GO:0016192">
    <property type="term" value="P:vesicle-mediated transport"/>
    <property type="evidence" value="ECO:0007669"/>
    <property type="project" value="InterPro"/>
</dbReference>
<organism evidence="14 15">
    <name type="scientific">Tigriopus californicus</name>
    <name type="common">Marine copepod</name>
    <dbReference type="NCBI Taxonomy" id="6832"/>
    <lineage>
        <taxon>Eukaryota</taxon>
        <taxon>Metazoa</taxon>
        <taxon>Ecdysozoa</taxon>
        <taxon>Arthropoda</taxon>
        <taxon>Crustacea</taxon>
        <taxon>Multicrustacea</taxon>
        <taxon>Hexanauplia</taxon>
        <taxon>Copepoda</taxon>
        <taxon>Harpacticoida</taxon>
        <taxon>Harpacticidae</taxon>
        <taxon>Tigriopus</taxon>
    </lineage>
</organism>
<dbReference type="Pfam" id="PF01602">
    <property type="entry name" value="Adaptin_N"/>
    <property type="match status" value="1"/>
</dbReference>
<feature type="compositionally biased region" description="Low complexity" evidence="12">
    <location>
        <begin position="641"/>
        <end position="660"/>
    </location>
</feature>
<evidence type="ECO:0000256" key="12">
    <source>
        <dbReference type="SAM" id="MobiDB-lite"/>
    </source>
</evidence>
<evidence type="ECO:0000256" key="1">
    <source>
        <dbReference type="ARBA" id="ARBA00004145"/>
    </source>
</evidence>
<evidence type="ECO:0000256" key="7">
    <source>
        <dbReference type="ARBA" id="ARBA00023034"/>
    </source>
</evidence>
<dbReference type="GO" id="GO:0005794">
    <property type="term" value="C:Golgi apparatus"/>
    <property type="evidence" value="ECO:0007669"/>
    <property type="project" value="UniProtKB-SubCell"/>
</dbReference>
<dbReference type="InterPro" id="IPR016024">
    <property type="entry name" value="ARM-type_fold"/>
</dbReference>
<keyword evidence="9" id="KW-0968">Cytoplasmic vesicle</keyword>
<keyword evidence="4 11" id="KW-0813">Transport</keyword>
<comment type="subcellular location">
    <subcellularLocation>
        <location evidence="1">Cytoplasmic vesicle</location>
        <location evidence="1">Clathrin-coated vesicle membrane</location>
        <topology evidence="1">Peripheral membrane protein</topology>
        <orientation evidence="1">Cytoplasmic side</orientation>
    </subcellularLocation>
    <subcellularLocation>
        <location evidence="2">Golgi apparatus</location>
    </subcellularLocation>
</comment>
<dbReference type="SUPFAM" id="SSF48371">
    <property type="entry name" value="ARM repeat"/>
    <property type="match status" value="1"/>
</dbReference>
<evidence type="ECO:0000256" key="9">
    <source>
        <dbReference type="ARBA" id="ARBA00023329"/>
    </source>
</evidence>
<dbReference type="InterPro" id="IPR029390">
    <property type="entry name" value="AP3B_C"/>
</dbReference>
<dbReference type="GO" id="GO:0030123">
    <property type="term" value="C:AP-3 adaptor complex"/>
    <property type="evidence" value="ECO:0007669"/>
    <property type="project" value="UniProtKB-UniRule"/>
</dbReference>
<evidence type="ECO:0000256" key="2">
    <source>
        <dbReference type="ARBA" id="ARBA00004555"/>
    </source>
</evidence>
<proteinExistence type="inferred from homology"/>
<evidence type="ECO:0000259" key="13">
    <source>
        <dbReference type="SMART" id="SM01355"/>
    </source>
</evidence>
<comment type="function">
    <text evidence="10">Subunit of non-clathrin- and clathrin-associated adaptor protein complex 3 (AP-3) that plays a role in protein sorting in the late-Golgi/trans-Golgi network (TGN) and/or endosomes. The AP complexes mediate both the recruitment of clathrin to membranes and the recognition of sorting signals within the cytosolic tails of transmembrane cargo molecules. AP-3 appears to be involved in the sorting of a subset of transmembrane proteins targeted to lysosomes and lysosome-related organelles. In concert with the BLOC-1 complex, AP-3 is required to target cargos into vesicles assembled at cell bodies for delivery into neurites and nerve terminals.</text>
</comment>
<evidence type="ECO:0000256" key="10">
    <source>
        <dbReference type="ARBA" id="ARBA00023570"/>
    </source>
</evidence>
<feature type="compositionally biased region" description="Acidic residues" evidence="12">
    <location>
        <begin position="699"/>
        <end position="709"/>
    </location>
</feature>
<evidence type="ECO:0000256" key="5">
    <source>
        <dbReference type="ARBA" id="ARBA00022553"/>
    </source>
</evidence>
<feature type="domain" description="AP-3 complex subunit beta C-terminal" evidence="13">
    <location>
        <begin position="735"/>
        <end position="880"/>
    </location>
</feature>
<dbReference type="EMBL" id="VCGU01000459">
    <property type="protein sequence ID" value="TRY61486.1"/>
    <property type="molecule type" value="Genomic_DNA"/>
</dbReference>
<dbReference type="InterPro" id="IPR056314">
    <property type="entry name" value="AP3B1/2_C"/>
</dbReference>
<keyword evidence="6 11" id="KW-0653">Protein transport</keyword>
<evidence type="ECO:0000256" key="8">
    <source>
        <dbReference type="ARBA" id="ARBA00023136"/>
    </source>
</evidence>
<dbReference type="InterPro" id="IPR011989">
    <property type="entry name" value="ARM-like"/>
</dbReference>
<dbReference type="Proteomes" id="UP000318571">
    <property type="component" value="Chromosome 8"/>
</dbReference>
<dbReference type="PIRSF" id="PIRSF037096">
    <property type="entry name" value="AP3_complex_beta"/>
    <property type="match status" value="1"/>
</dbReference>
<protein>
    <recommendedName>
        <fullName evidence="11">AP-3 complex subunit beta</fullName>
    </recommendedName>
</protein>
<feature type="region of interest" description="Disordered" evidence="12">
    <location>
        <begin position="634"/>
        <end position="731"/>
    </location>
</feature>
<evidence type="ECO:0000256" key="3">
    <source>
        <dbReference type="ARBA" id="ARBA00006613"/>
    </source>
</evidence>
<gene>
    <name evidence="14" type="ORF">TCAL_02162</name>
</gene>
<comment type="similarity">
    <text evidence="3 11">Belongs to the adaptor complexes large subunit family.</text>
</comment>
<dbReference type="InterPro" id="IPR026739">
    <property type="entry name" value="AP_beta"/>
</dbReference>
<dbReference type="Pfam" id="PF24080">
    <property type="entry name" value="AP3B1_C_2"/>
    <property type="match status" value="1"/>
</dbReference>
<keyword evidence="8 11" id="KW-0472">Membrane</keyword>
<dbReference type="InterPro" id="IPR026740">
    <property type="entry name" value="AP3_beta"/>
</dbReference>
<reference evidence="14 15" key="1">
    <citation type="journal article" date="2018" name="Nat. Ecol. Evol.">
        <title>Genomic signatures of mitonuclear coevolution across populations of Tigriopus californicus.</title>
        <authorList>
            <person name="Barreto F.S."/>
            <person name="Watson E.T."/>
            <person name="Lima T.G."/>
            <person name="Willett C.S."/>
            <person name="Edmands S."/>
            <person name="Li W."/>
            <person name="Burton R.S."/>
        </authorList>
    </citation>
    <scope>NUCLEOTIDE SEQUENCE [LARGE SCALE GENOMIC DNA]</scope>
    <source>
        <strain evidence="14 15">San Diego</strain>
    </source>
</reference>
<dbReference type="PANTHER" id="PTHR11134">
    <property type="entry name" value="ADAPTOR COMPLEX SUBUNIT BETA FAMILY MEMBER"/>
    <property type="match status" value="1"/>
</dbReference>
<dbReference type="AlphaFoldDB" id="A0A553N7S2"/>
<name>A0A553N7S2_TIGCA</name>
<dbReference type="GO" id="GO:0030665">
    <property type="term" value="C:clathrin-coated vesicle membrane"/>
    <property type="evidence" value="ECO:0007669"/>
    <property type="project" value="UniProtKB-SubCell"/>
</dbReference>
<dbReference type="Gene3D" id="1.25.10.10">
    <property type="entry name" value="Leucine-rich Repeat Variant"/>
    <property type="match status" value="1"/>
</dbReference>
<dbReference type="SMART" id="SM01355">
    <property type="entry name" value="AP3B1_C"/>
    <property type="match status" value="1"/>
</dbReference>
<keyword evidence="15" id="KW-1185">Reference proteome</keyword>
<sequence length="1017" mass="111404">MSKLSGGMAQASPNASYHQSYGDGGAASPASTGSTTGFGSQSGVMEAIKKLVYVYLTRYAEEQQDVALLSISTFQRALKDPNQLIRASALRVLSSIRVTMIVPIMMLAIRDSAVDMSAFVRKTAAHAIPKLYSLDPDQKDELVNIIEKLLGDRTTLVVGSAVCPERIELIHKNFRKLCNLLVDVEEWGQVVIIGMLTRYARTQFLDPNAGDELDEFEESSRDFYASSEEEDRKKTSSNQEGAKKRSRPKMDPDHRLLFRSTKPLLQSRNASVVMATAQLYHHTAPKAEVQVVAKALIRLLRSHKEIQAVVLNCIASMTSTKTRNNMFEPHLRNFFVRSSDPTHIKILKLEIITNLANAGNIGIILREFQSYITSQDKFCIAATIQAIGRCASTIDEVTDTCLNGLVHLLSNRDQAVVAESVVVIKKLLQSQTGDHKEIITHMAKLVDSIQVPAARAAIVWVLGEYCERVPKIAPDVLRKMAKSFVNETPEVKTQTLNLALKLCLTNPGQTKLIAQYVFNLARYDQNYDIRDRARFMRVFVFPPPGHETNKLLLNAKNIFLATKPPPVTESKFKDREVYQLGSLSHFLNIRANGYQDLPSFPDVAPDSSLRNVEPIKVPNPWEKSLDKLKKKSTFYSESDGESGTSDSSSSSSGNNSSESSSSEDESDHGDASTRTLKQAIPATTIVNGESKKAPKKDEEEMESSSESSDESSSSESSSSEDETYPSARGNRPAVAQSNLDLLLDLSEAPPASGTPMLTPSIGGFLSPSNAPNAKTLSESISEAEVNFYPTKSHQLLSKMSTGGLQVSYRFTRSSLLYSSCMCNVELTLSNLGDAELIDVKIGAKQMAPGMSLKEFPGIASMDPGQTAVVNVGIDFNDTTQGAKFSLVASGRCFQVTLNPIMGELVKPVSMPEGLFNLEQGKLKGMNETETKVTLPEANANLETIKKKIFEGVNVAQVPSSEDDTLKFVAKTLSAQVLVLIRAKFNPEGNHLRLNFNCEKIVVGSMLGKELKVALEST</sequence>
<evidence type="ECO:0000256" key="6">
    <source>
        <dbReference type="ARBA" id="ARBA00022927"/>
    </source>
</evidence>
<dbReference type="GO" id="GO:0006886">
    <property type="term" value="P:intracellular protein transport"/>
    <property type="evidence" value="ECO:0007669"/>
    <property type="project" value="InterPro"/>
</dbReference>
<evidence type="ECO:0000256" key="11">
    <source>
        <dbReference type="PIRNR" id="PIRNR037096"/>
    </source>
</evidence>
<feature type="compositionally biased region" description="Low complexity" evidence="12">
    <location>
        <begin position="26"/>
        <end position="39"/>
    </location>
</feature>
<evidence type="ECO:0000313" key="14">
    <source>
        <dbReference type="EMBL" id="TRY61486.1"/>
    </source>
</evidence>
<feature type="region of interest" description="Disordered" evidence="12">
    <location>
        <begin position="20"/>
        <end position="39"/>
    </location>
</feature>
<evidence type="ECO:0000256" key="4">
    <source>
        <dbReference type="ARBA" id="ARBA00022448"/>
    </source>
</evidence>
<dbReference type="STRING" id="6832.A0A553N7S2"/>
<accession>A0A553N7S2</accession>
<dbReference type="Pfam" id="PF14796">
    <property type="entry name" value="AP3B1_C"/>
    <property type="match status" value="1"/>
</dbReference>